<dbReference type="Gene3D" id="1.10.10.60">
    <property type="entry name" value="Homeodomain-like"/>
    <property type="match status" value="1"/>
</dbReference>
<evidence type="ECO:0000313" key="7">
    <source>
        <dbReference type="EMBL" id="MEN3070511.1"/>
    </source>
</evidence>
<keyword evidence="1" id="KW-0678">Repressor</keyword>
<keyword evidence="8" id="KW-1185">Reference proteome</keyword>
<dbReference type="Proteomes" id="UP001410394">
    <property type="component" value="Unassembled WGS sequence"/>
</dbReference>
<proteinExistence type="predicted"/>
<dbReference type="RefSeq" id="WP_345921287.1">
    <property type="nucleotide sequence ID" value="NZ_JBDIVE010000014.1"/>
</dbReference>
<accession>A0ABU9Z3Y2</accession>
<organism evidence="7 8">
    <name type="scientific">Uliginosibacterium sediminicola</name>
    <dbReference type="NCBI Taxonomy" id="2024550"/>
    <lineage>
        <taxon>Bacteria</taxon>
        <taxon>Pseudomonadati</taxon>
        <taxon>Pseudomonadota</taxon>
        <taxon>Betaproteobacteria</taxon>
        <taxon>Rhodocyclales</taxon>
        <taxon>Zoogloeaceae</taxon>
        <taxon>Uliginosibacterium</taxon>
    </lineage>
</organism>
<evidence type="ECO:0000313" key="8">
    <source>
        <dbReference type="Proteomes" id="UP001410394"/>
    </source>
</evidence>
<dbReference type="InterPro" id="IPR050109">
    <property type="entry name" value="HTH-type_TetR-like_transc_reg"/>
</dbReference>
<evidence type="ECO:0000256" key="1">
    <source>
        <dbReference type="ARBA" id="ARBA00022491"/>
    </source>
</evidence>
<evidence type="ECO:0000256" key="3">
    <source>
        <dbReference type="ARBA" id="ARBA00023125"/>
    </source>
</evidence>
<protein>
    <submittedName>
        <fullName evidence="7">TetR/AcrR family transcriptional regulator</fullName>
    </submittedName>
</protein>
<dbReference type="Pfam" id="PF13977">
    <property type="entry name" value="TetR_C_6"/>
    <property type="match status" value="1"/>
</dbReference>
<reference evidence="7 8" key="1">
    <citation type="journal article" date="2018" name="Int. J. Syst. Evol. Microbiol.">
        <title>Uliginosibacterium sediminicola sp. nov., isolated from freshwater sediment.</title>
        <authorList>
            <person name="Hwang W.M."/>
            <person name="Kim S.M."/>
            <person name="Kang K."/>
            <person name="Ahn T.Y."/>
        </authorList>
    </citation>
    <scope>NUCLEOTIDE SEQUENCE [LARGE SCALE GENOMIC DNA]</scope>
    <source>
        <strain evidence="7 8">M1-21</strain>
    </source>
</reference>
<dbReference type="SUPFAM" id="SSF48498">
    <property type="entry name" value="Tetracyclin repressor-like, C-terminal domain"/>
    <property type="match status" value="1"/>
</dbReference>
<feature type="DNA-binding region" description="H-T-H motif" evidence="5">
    <location>
        <begin position="38"/>
        <end position="57"/>
    </location>
</feature>
<keyword evidence="4" id="KW-0804">Transcription</keyword>
<dbReference type="InterPro" id="IPR036271">
    <property type="entry name" value="Tet_transcr_reg_TetR-rel_C_sf"/>
</dbReference>
<dbReference type="PANTHER" id="PTHR30055:SF234">
    <property type="entry name" value="HTH-TYPE TRANSCRIPTIONAL REGULATOR BETI"/>
    <property type="match status" value="1"/>
</dbReference>
<feature type="domain" description="HTH tetR-type" evidence="6">
    <location>
        <begin position="15"/>
        <end position="75"/>
    </location>
</feature>
<sequence length="202" mass="22731">MSKEIRKHHDPERAEARRNQVLDAAAECFRHKGFHGASMAEISKLAGMSAGHIYNYFASKDEIIFGIVDRNTQDILQRMQDVASGGRDAYDALIERLPITIEENTDLEHVALMLEVSSEAARNASVRERLHAADKVLSARLEELLSSSKKIPAFQADPQRHARVDMLISLFEGIRHRALHNPELDRQALLESMRKVIAAILT</sequence>
<dbReference type="EMBL" id="JBDIVE010000014">
    <property type="protein sequence ID" value="MEN3070511.1"/>
    <property type="molecule type" value="Genomic_DNA"/>
</dbReference>
<dbReference type="Gene3D" id="1.10.357.10">
    <property type="entry name" value="Tetracycline Repressor, domain 2"/>
    <property type="match status" value="1"/>
</dbReference>
<dbReference type="InterPro" id="IPR009057">
    <property type="entry name" value="Homeodomain-like_sf"/>
</dbReference>
<name>A0ABU9Z3Y2_9RHOO</name>
<dbReference type="PANTHER" id="PTHR30055">
    <property type="entry name" value="HTH-TYPE TRANSCRIPTIONAL REGULATOR RUTR"/>
    <property type="match status" value="1"/>
</dbReference>
<evidence type="ECO:0000256" key="5">
    <source>
        <dbReference type="PROSITE-ProRule" id="PRU00335"/>
    </source>
</evidence>
<dbReference type="SUPFAM" id="SSF46689">
    <property type="entry name" value="Homeodomain-like"/>
    <property type="match status" value="1"/>
</dbReference>
<evidence type="ECO:0000256" key="2">
    <source>
        <dbReference type="ARBA" id="ARBA00023015"/>
    </source>
</evidence>
<gene>
    <name evidence="7" type="ORF">ABDB84_18650</name>
</gene>
<dbReference type="PRINTS" id="PR00455">
    <property type="entry name" value="HTHTETR"/>
</dbReference>
<keyword evidence="3 5" id="KW-0238">DNA-binding</keyword>
<dbReference type="PROSITE" id="PS50977">
    <property type="entry name" value="HTH_TETR_2"/>
    <property type="match status" value="1"/>
</dbReference>
<keyword evidence="2" id="KW-0805">Transcription regulation</keyword>
<dbReference type="InterPro" id="IPR039538">
    <property type="entry name" value="BetI_C"/>
</dbReference>
<evidence type="ECO:0000256" key="4">
    <source>
        <dbReference type="ARBA" id="ARBA00023163"/>
    </source>
</evidence>
<dbReference type="Pfam" id="PF00440">
    <property type="entry name" value="TetR_N"/>
    <property type="match status" value="1"/>
</dbReference>
<comment type="caution">
    <text evidence="7">The sequence shown here is derived from an EMBL/GenBank/DDBJ whole genome shotgun (WGS) entry which is preliminary data.</text>
</comment>
<evidence type="ECO:0000259" key="6">
    <source>
        <dbReference type="PROSITE" id="PS50977"/>
    </source>
</evidence>
<dbReference type="InterPro" id="IPR001647">
    <property type="entry name" value="HTH_TetR"/>
</dbReference>